<keyword evidence="2" id="KW-1185">Reference proteome</keyword>
<name>A0A2I0IWW5_PUNGR</name>
<dbReference type="Proteomes" id="UP000233551">
    <property type="component" value="Unassembled WGS sequence"/>
</dbReference>
<dbReference type="OrthoDB" id="1921166at2759"/>
<evidence type="ECO:0000313" key="1">
    <source>
        <dbReference type="EMBL" id="PKI48519.1"/>
    </source>
</evidence>
<dbReference type="STRING" id="22663.A0A2I0IWW5"/>
<reference evidence="1 2" key="1">
    <citation type="submission" date="2017-11" db="EMBL/GenBank/DDBJ databases">
        <title>De-novo sequencing of pomegranate (Punica granatum L.) genome.</title>
        <authorList>
            <person name="Akparov Z."/>
            <person name="Amiraslanov A."/>
            <person name="Hajiyeva S."/>
            <person name="Abbasov M."/>
            <person name="Kaur K."/>
            <person name="Hamwieh A."/>
            <person name="Solovyev V."/>
            <person name="Salamov A."/>
            <person name="Braich B."/>
            <person name="Kosarev P."/>
            <person name="Mahmoud A."/>
            <person name="Hajiyev E."/>
            <person name="Babayeva S."/>
            <person name="Izzatullayeva V."/>
            <person name="Mammadov A."/>
            <person name="Mammadov A."/>
            <person name="Sharifova S."/>
            <person name="Ojaghi J."/>
            <person name="Eynullazada K."/>
            <person name="Bayramov B."/>
            <person name="Abdulazimova A."/>
            <person name="Shahmuradov I."/>
        </authorList>
    </citation>
    <scope>NUCLEOTIDE SEQUENCE [LARGE SCALE GENOMIC DNA]</scope>
    <source>
        <strain evidence="2">cv. AG2017</strain>
        <tissue evidence="1">Leaf</tissue>
    </source>
</reference>
<dbReference type="Pfam" id="PF07800">
    <property type="entry name" value="DUF1644"/>
    <property type="match status" value="1"/>
</dbReference>
<organism evidence="1 2">
    <name type="scientific">Punica granatum</name>
    <name type="common">Pomegranate</name>
    <dbReference type="NCBI Taxonomy" id="22663"/>
    <lineage>
        <taxon>Eukaryota</taxon>
        <taxon>Viridiplantae</taxon>
        <taxon>Streptophyta</taxon>
        <taxon>Embryophyta</taxon>
        <taxon>Tracheophyta</taxon>
        <taxon>Spermatophyta</taxon>
        <taxon>Magnoliopsida</taxon>
        <taxon>eudicotyledons</taxon>
        <taxon>Gunneridae</taxon>
        <taxon>Pentapetalae</taxon>
        <taxon>rosids</taxon>
        <taxon>malvids</taxon>
        <taxon>Myrtales</taxon>
        <taxon>Lythraceae</taxon>
        <taxon>Punica</taxon>
    </lineage>
</organism>
<proteinExistence type="predicted"/>
<dbReference type="InterPro" id="IPR013083">
    <property type="entry name" value="Znf_RING/FYVE/PHD"/>
</dbReference>
<dbReference type="PANTHER" id="PTHR31197:SF5">
    <property type="entry name" value="OS01G0612600 PROTEIN"/>
    <property type="match status" value="1"/>
</dbReference>
<comment type="caution">
    <text evidence="1">The sequence shown here is derived from an EMBL/GenBank/DDBJ whole genome shotgun (WGS) entry which is preliminary data.</text>
</comment>
<dbReference type="EMBL" id="PGOL01002383">
    <property type="protein sequence ID" value="PKI48519.1"/>
    <property type="molecule type" value="Genomic_DNA"/>
</dbReference>
<protein>
    <submittedName>
        <fullName evidence="1">Uncharacterized protein</fullName>
    </submittedName>
</protein>
<dbReference type="InterPro" id="IPR012866">
    <property type="entry name" value="DUF1644"/>
</dbReference>
<dbReference type="Gene3D" id="3.30.40.10">
    <property type="entry name" value="Zinc/RING finger domain, C3HC4 (zinc finger)"/>
    <property type="match status" value="1"/>
</dbReference>
<accession>A0A2I0IWW5</accession>
<dbReference type="PANTHER" id="PTHR31197">
    <property type="entry name" value="OS01G0612600 PROTEIN"/>
    <property type="match status" value="1"/>
</dbReference>
<sequence>MPKRRRAHSSMDSPPTPYSRPPRSDGQPMLSEMNVREWEEAVCPICMEHPHNAVLLRCPSQEKGCRPYICNTGARHSDCLRQFYGVAFPSISVPVHRQAPGTSGGTDSHKSCKGFAVKCPFCRGHIQGWEVIEPARKYMNLKPRSCSSKACEFSGTYAELRKHVRSEHPSVRPREVDPSSQQTWKTLEQEREWSDLLGFLEPLEGGEAVDEHEQGVIRADFPALSESSPLGQSGLLRQLLARTYSRMARDSPLQMDVQGSVGTTTEVEVRGDLRSSTIASTASVRHNAEESSSASMPNRRRSSRNCICPHCRSRIGDH</sequence>
<evidence type="ECO:0000313" key="2">
    <source>
        <dbReference type="Proteomes" id="UP000233551"/>
    </source>
</evidence>
<gene>
    <name evidence="1" type="ORF">CRG98_031141</name>
</gene>
<dbReference type="AlphaFoldDB" id="A0A2I0IWW5"/>
<dbReference type="GeneID" id="116210019"/>